<protein>
    <submittedName>
        <fullName evidence="3">Uncharacterized protein</fullName>
    </submittedName>
</protein>
<accession>A0A914DNY7</accession>
<feature type="chain" id="PRO_5037644338" evidence="1">
    <location>
        <begin position="19"/>
        <end position="69"/>
    </location>
</feature>
<feature type="signal peptide" evidence="1">
    <location>
        <begin position="1"/>
        <end position="18"/>
    </location>
</feature>
<dbReference type="AlphaFoldDB" id="A0A914DNY7"/>
<organism evidence="2 3">
    <name type="scientific">Acrobeloides nanus</name>
    <dbReference type="NCBI Taxonomy" id="290746"/>
    <lineage>
        <taxon>Eukaryota</taxon>
        <taxon>Metazoa</taxon>
        <taxon>Ecdysozoa</taxon>
        <taxon>Nematoda</taxon>
        <taxon>Chromadorea</taxon>
        <taxon>Rhabditida</taxon>
        <taxon>Tylenchina</taxon>
        <taxon>Cephalobomorpha</taxon>
        <taxon>Cephaloboidea</taxon>
        <taxon>Cephalobidae</taxon>
        <taxon>Acrobeloides</taxon>
    </lineage>
</organism>
<keyword evidence="2" id="KW-1185">Reference proteome</keyword>
<sequence length="69" mass="8035">MKFFIFMLILVLALQIDGNEQFSARSDRLNRYKRECWSGPNIRCPGACALSVERRKNRIGKYTITKCCC</sequence>
<evidence type="ECO:0000256" key="1">
    <source>
        <dbReference type="SAM" id="SignalP"/>
    </source>
</evidence>
<proteinExistence type="predicted"/>
<keyword evidence="1" id="KW-0732">Signal</keyword>
<name>A0A914DNY7_9BILA</name>
<evidence type="ECO:0000313" key="3">
    <source>
        <dbReference type="WBParaSite" id="ACRNAN_scaffold3409.g27244.t1"/>
    </source>
</evidence>
<dbReference type="Proteomes" id="UP000887540">
    <property type="component" value="Unplaced"/>
</dbReference>
<dbReference type="WBParaSite" id="ACRNAN_scaffold3409.g27244.t1">
    <property type="protein sequence ID" value="ACRNAN_scaffold3409.g27244.t1"/>
    <property type="gene ID" value="ACRNAN_scaffold3409.g27244"/>
</dbReference>
<evidence type="ECO:0000313" key="2">
    <source>
        <dbReference type="Proteomes" id="UP000887540"/>
    </source>
</evidence>
<reference evidence="3" key="1">
    <citation type="submission" date="2022-11" db="UniProtKB">
        <authorList>
            <consortium name="WormBaseParasite"/>
        </authorList>
    </citation>
    <scope>IDENTIFICATION</scope>
</reference>